<accession>A0ABR2YQY5</accession>
<proteinExistence type="inferred from homology"/>
<dbReference type="Pfam" id="PF01532">
    <property type="entry name" value="Glyco_hydro_47"/>
    <property type="match status" value="1"/>
</dbReference>
<gene>
    <name evidence="7" type="ORF">WJX75_001817</name>
</gene>
<comment type="cofactor">
    <cofactor evidence="1">
        <name>Ca(2+)</name>
        <dbReference type="ChEBI" id="CHEBI:29108"/>
    </cofactor>
</comment>
<dbReference type="PRINTS" id="PR00747">
    <property type="entry name" value="GLYHDRLASE47"/>
</dbReference>
<dbReference type="EC" id="3.2.1.-" evidence="6"/>
<evidence type="ECO:0000256" key="5">
    <source>
        <dbReference type="ARBA" id="ARBA00023157"/>
    </source>
</evidence>
<comment type="similarity">
    <text evidence="3 6">Belongs to the glycosyl hydrolase 47 family.</text>
</comment>
<dbReference type="InterPro" id="IPR036026">
    <property type="entry name" value="Seven-hairpin_glycosidases"/>
</dbReference>
<dbReference type="PANTHER" id="PTHR11742:SF6">
    <property type="entry name" value="MANNOSYL-OLIGOSACCHARIDE ALPHA-1,2-MANNOSIDASE IA-RELATED"/>
    <property type="match status" value="1"/>
</dbReference>
<dbReference type="PANTHER" id="PTHR11742">
    <property type="entry name" value="MANNOSYL-OLIGOSACCHARIDE ALPHA-1,2-MANNOSIDASE-RELATED"/>
    <property type="match status" value="1"/>
</dbReference>
<evidence type="ECO:0000313" key="8">
    <source>
        <dbReference type="Proteomes" id="UP001491310"/>
    </source>
</evidence>
<dbReference type="SUPFAM" id="SSF48225">
    <property type="entry name" value="Seven-hairpin glycosidases"/>
    <property type="match status" value="1"/>
</dbReference>
<reference evidence="7 8" key="1">
    <citation type="journal article" date="2024" name="Nat. Commun.">
        <title>Phylogenomics reveals the evolutionary origins of lichenization in chlorophyte algae.</title>
        <authorList>
            <person name="Puginier C."/>
            <person name="Libourel C."/>
            <person name="Otte J."/>
            <person name="Skaloud P."/>
            <person name="Haon M."/>
            <person name="Grisel S."/>
            <person name="Petersen M."/>
            <person name="Berrin J.G."/>
            <person name="Delaux P.M."/>
            <person name="Dal Grande F."/>
            <person name="Keller J."/>
        </authorList>
    </citation>
    <scope>NUCLEOTIDE SEQUENCE [LARGE SCALE GENOMIC DNA]</scope>
    <source>
        <strain evidence="7 8">SAG 216-7</strain>
    </source>
</reference>
<keyword evidence="4 6" id="KW-0378">Hydrolase</keyword>
<evidence type="ECO:0000256" key="6">
    <source>
        <dbReference type="RuleBase" id="RU361193"/>
    </source>
</evidence>
<dbReference type="EMBL" id="JALJOT010000006">
    <property type="protein sequence ID" value="KAK9909409.1"/>
    <property type="molecule type" value="Genomic_DNA"/>
</dbReference>
<protein>
    <recommendedName>
        <fullName evidence="6">alpha-1,2-Mannosidase</fullName>
        <ecNumber evidence="6">3.2.1.-</ecNumber>
    </recommendedName>
</protein>
<evidence type="ECO:0000256" key="1">
    <source>
        <dbReference type="ARBA" id="ARBA00001913"/>
    </source>
</evidence>
<keyword evidence="5" id="KW-1015">Disulfide bond</keyword>
<comment type="caution">
    <text evidence="7">The sequence shown here is derived from an EMBL/GenBank/DDBJ whole genome shotgun (WGS) entry which is preliminary data.</text>
</comment>
<dbReference type="InterPro" id="IPR050749">
    <property type="entry name" value="Glycosyl_Hydrolase_47"/>
</dbReference>
<sequence length="454" mass="49804">MRHSWNGYVQYAWGADELLPLSRRGGTAFCNTGATLLDALGTLWIMGMRKEFGRARDWVADQMSIDMNCQTSLFELVIRAVGGLLSAYDLSGDEVFLTKAQAIAERMMPAFDTPTGIPRGTINLGTQASAATSWAGGANGAVLSELGSVQMEFIHLSRLTGEPKYGAAAERVIKFLNAKFDQGLLPVYINLETGAATSAQFAMGALSDSYYEYLLKVWVLKGRTDEMYRAMWVRAMDEMLERLVGTSSDGLQYVGDLNGGSFVQRLEHLTCFVAGNLALGVHTGAVNGTRADKYMALARNLTNTCYEMYRRMPTGLGPEQVTFQTGIMSKVTGYNILRPEVVESIFMLYRTTNDTLYRDMGWSIFQAFETYSKVDSGGYSGVVDVGIVPPTKDDKMQSFWLAETLKYLYLLFSPSSTIPLSDWVFNTEAHPFRLGVPATSLTNGTAAAVVGSLS</sequence>
<keyword evidence="6" id="KW-0326">Glycosidase</keyword>
<comment type="pathway">
    <text evidence="2">Protein modification; protein glycosylation.</text>
</comment>
<name>A0ABR2YQY5_9CHLO</name>
<evidence type="ECO:0000256" key="4">
    <source>
        <dbReference type="ARBA" id="ARBA00022801"/>
    </source>
</evidence>
<keyword evidence="8" id="KW-1185">Reference proteome</keyword>
<dbReference type="Gene3D" id="1.50.10.10">
    <property type="match status" value="1"/>
</dbReference>
<dbReference type="Proteomes" id="UP001491310">
    <property type="component" value="Unassembled WGS sequence"/>
</dbReference>
<organism evidence="7 8">
    <name type="scientific">Coccomyxa subellipsoidea</name>
    <dbReference type="NCBI Taxonomy" id="248742"/>
    <lineage>
        <taxon>Eukaryota</taxon>
        <taxon>Viridiplantae</taxon>
        <taxon>Chlorophyta</taxon>
        <taxon>core chlorophytes</taxon>
        <taxon>Trebouxiophyceae</taxon>
        <taxon>Trebouxiophyceae incertae sedis</taxon>
        <taxon>Coccomyxaceae</taxon>
        <taxon>Coccomyxa</taxon>
    </lineage>
</organism>
<dbReference type="InterPro" id="IPR012341">
    <property type="entry name" value="6hp_glycosidase-like_sf"/>
</dbReference>
<dbReference type="InterPro" id="IPR001382">
    <property type="entry name" value="Glyco_hydro_47"/>
</dbReference>
<evidence type="ECO:0000313" key="7">
    <source>
        <dbReference type="EMBL" id="KAK9909409.1"/>
    </source>
</evidence>
<evidence type="ECO:0000256" key="2">
    <source>
        <dbReference type="ARBA" id="ARBA00004922"/>
    </source>
</evidence>
<evidence type="ECO:0000256" key="3">
    <source>
        <dbReference type="ARBA" id="ARBA00007658"/>
    </source>
</evidence>